<reference evidence="2 3" key="1">
    <citation type="journal article" date="2015" name="Nature">
        <title>rRNA introns, odd ribosomes, and small enigmatic genomes across a large radiation of phyla.</title>
        <authorList>
            <person name="Brown C.T."/>
            <person name="Hug L.A."/>
            <person name="Thomas B.C."/>
            <person name="Sharon I."/>
            <person name="Castelle C.J."/>
            <person name="Singh A."/>
            <person name="Wilkins M.J."/>
            <person name="Williams K.H."/>
            <person name="Banfield J.F."/>
        </authorList>
    </citation>
    <scope>NUCLEOTIDE SEQUENCE [LARGE SCALE GENOMIC DNA]</scope>
</reference>
<dbReference type="Proteomes" id="UP000033870">
    <property type="component" value="Unassembled WGS sequence"/>
</dbReference>
<proteinExistence type="predicted"/>
<accession>A0A0G1YHH6</accession>
<feature type="transmembrane region" description="Helical" evidence="1">
    <location>
        <begin position="34"/>
        <end position="51"/>
    </location>
</feature>
<evidence type="ECO:0000313" key="2">
    <source>
        <dbReference type="EMBL" id="KKW42681.1"/>
    </source>
</evidence>
<dbReference type="EMBL" id="LCRX01000004">
    <property type="protein sequence ID" value="KKW42681.1"/>
    <property type="molecule type" value="Genomic_DNA"/>
</dbReference>
<organism evidence="2 3">
    <name type="scientific">Candidatus Magasanikbacteria bacterium GW2011_GWA2_56_11</name>
    <dbReference type="NCBI Taxonomy" id="1619044"/>
    <lineage>
        <taxon>Bacteria</taxon>
        <taxon>Candidatus Magasanikiibacteriota</taxon>
    </lineage>
</organism>
<dbReference type="STRING" id="1619044.UY92_C0004G0017"/>
<evidence type="ECO:0000256" key="1">
    <source>
        <dbReference type="SAM" id="Phobius"/>
    </source>
</evidence>
<protein>
    <submittedName>
        <fullName evidence="2">Uncharacterized protein</fullName>
    </submittedName>
</protein>
<keyword evidence="1" id="KW-1133">Transmembrane helix</keyword>
<comment type="caution">
    <text evidence="2">The sequence shown here is derived from an EMBL/GenBank/DDBJ whole genome shotgun (WGS) entry which is preliminary data.</text>
</comment>
<dbReference type="AlphaFoldDB" id="A0A0G1YHH6"/>
<evidence type="ECO:0000313" key="3">
    <source>
        <dbReference type="Proteomes" id="UP000033870"/>
    </source>
</evidence>
<keyword evidence="1" id="KW-0812">Transmembrane</keyword>
<keyword evidence="1" id="KW-0472">Membrane</keyword>
<sequence>MIRSKTLSLSEAYDLGHRAFEPDRAEELVVWNDSMRFFAFLALVGLLVYLVL</sequence>
<name>A0A0G1YHH6_9BACT</name>
<gene>
    <name evidence="2" type="ORF">UY92_C0004G0017</name>
</gene>